<evidence type="ECO:0000256" key="12">
    <source>
        <dbReference type="ARBA" id="ARBA00022842"/>
    </source>
</evidence>
<dbReference type="InterPro" id="IPR003029">
    <property type="entry name" value="S1_domain"/>
</dbReference>
<dbReference type="Gene3D" id="3.40.1260.20">
    <property type="entry name" value="Ribonuclease E, catalytic domain"/>
    <property type="match status" value="1"/>
</dbReference>
<evidence type="ECO:0000256" key="7">
    <source>
        <dbReference type="ARBA" id="ARBA00022722"/>
    </source>
</evidence>
<dbReference type="GO" id="GO:0000049">
    <property type="term" value="F:tRNA binding"/>
    <property type="evidence" value="ECO:0007669"/>
    <property type="project" value="UniProtKB-KW"/>
</dbReference>
<comment type="subcellular location">
    <subcellularLocation>
        <location evidence="15">Cytoplasm</location>
    </subcellularLocation>
    <subcellularLocation>
        <location evidence="15">Cell inner membrane</location>
        <topology evidence="15">Peripheral membrane protein</topology>
        <orientation evidence="15">Cytoplasmic side</orientation>
    </subcellularLocation>
</comment>
<evidence type="ECO:0000256" key="13">
    <source>
        <dbReference type="ARBA" id="ARBA00022884"/>
    </source>
</evidence>
<dbReference type="InterPro" id="IPR012340">
    <property type="entry name" value="NA-bd_OB-fold"/>
</dbReference>
<dbReference type="GO" id="GO:0009898">
    <property type="term" value="C:cytoplasmic side of plasma membrane"/>
    <property type="evidence" value="ECO:0007669"/>
    <property type="project" value="UniProtKB-UniRule"/>
</dbReference>
<evidence type="ECO:0000313" key="19">
    <source>
        <dbReference type="Proteomes" id="UP000324194"/>
    </source>
</evidence>
<name>A0A5E4PGP1_9COXI</name>
<comment type="subunit">
    <text evidence="15">Component of the RNA degradosome, which is a multiprotein complex involved in RNA processing and mRNA degradation. Within the RNA degradosome, RNase E assembles into a homotetramer formed by a dimer of dimers.</text>
</comment>
<dbReference type="EMBL" id="LR699119">
    <property type="protein sequence ID" value="VVC76139.1"/>
    <property type="molecule type" value="Genomic_DNA"/>
</dbReference>
<comment type="function">
    <text evidence="15">Endoribonuclease that plays a central role in RNA processing and decay. Required for the maturation of 5S and 16S rRNAs and the majority of tRNAs. Also involved in the degradation of most mRNAs.</text>
</comment>
<dbReference type="GO" id="GO:0000287">
    <property type="term" value="F:magnesium ion binding"/>
    <property type="evidence" value="ECO:0007669"/>
    <property type="project" value="UniProtKB-UniRule"/>
</dbReference>
<gene>
    <name evidence="15 18" type="primary">rne</name>
    <name evidence="18" type="ORF">AQUSIP_14440</name>
</gene>
<accession>A0A5E4PGP1</accession>
<keyword evidence="9 15" id="KW-0699">rRNA-binding</keyword>
<evidence type="ECO:0000256" key="8">
    <source>
        <dbReference type="ARBA" id="ARBA00022723"/>
    </source>
</evidence>
<evidence type="ECO:0000256" key="5">
    <source>
        <dbReference type="ARBA" id="ARBA00022552"/>
    </source>
</evidence>
<feature type="binding site" evidence="15">
    <location>
        <position position="304"/>
    </location>
    <ligand>
        <name>Mg(2+)</name>
        <dbReference type="ChEBI" id="CHEBI:18420"/>
        <note>catalytic</note>
    </ligand>
</feature>
<dbReference type="NCBIfam" id="TIGR00757">
    <property type="entry name" value="RNaseEG"/>
    <property type="match status" value="1"/>
</dbReference>
<dbReference type="PANTHER" id="PTHR30001">
    <property type="entry name" value="RIBONUCLEASE"/>
    <property type="match status" value="1"/>
</dbReference>
<comment type="cofactor">
    <cofactor evidence="15">
        <name>Mg(2+)</name>
        <dbReference type="ChEBI" id="CHEBI:18420"/>
    </cofactor>
    <text evidence="15">Binds 1 Mg(2+) ion per subunit.</text>
</comment>
<dbReference type="Pfam" id="PF10150">
    <property type="entry name" value="RNase_E_G"/>
    <property type="match status" value="1"/>
</dbReference>
<keyword evidence="4 15" id="KW-0997">Cell inner membrane</keyword>
<evidence type="ECO:0000256" key="3">
    <source>
        <dbReference type="ARBA" id="ARBA00022490"/>
    </source>
</evidence>
<protein>
    <recommendedName>
        <fullName evidence="15">Ribonuclease E</fullName>
        <shortName evidence="15">RNase E</shortName>
        <ecNumber evidence="15">3.1.26.12</ecNumber>
    </recommendedName>
</protein>
<evidence type="ECO:0000256" key="2">
    <source>
        <dbReference type="ARBA" id="ARBA00022475"/>
    </source>
</evidence>
<keyword evidence="6 15" id="KW-0819">tRNA processing</keyword>
<feature type="binding site" evidence="15">
    <location>
        <position position="347"/>
    </location>
    <ligand>
        <name>Mg(2+)</name>
        <dbReference type="ChEBI" id="CHEBI:18420"/>
        <note>catalytic</note>
    </ligand>
</feature>
<dbReference type="RefSeq" id="WP_197737300.1">
    <property type="nucleotide sequence ID" value="NZ_LR699119.1"/>
</dbReference>
<comment type="similarity">
    <text evidence="1">Belongs to the RNase E/G family. RNase G subfamily.</text>
</comment>
<dbReference type="GO" id="GO:0008270">
    <property type="term" value="F:zinc ion binding"/>
    <property type="evidence" value="ECO:0007669"/>
    <property type="project" value="UniProtKB-UniRule"/>
</dbReference>
<dbReference type="Pfam" id="PF00575">
    <property type="entry name" value="S1"/>
    <property type="match status" value="1"/>
</dbReference>
<dbReference type="EC" id="3.1.26.12" evidence="15"/>
<proteinExistence type="inferred from homology"/>
<feature type="compositionally biased region" description="Low complexity" evidence="16">
    <location>
        <begin position="699"/>
        <end position="714"/>
    </location>
</feature>
<keyword evidence="5 15" id="KW-0698">rRNA processing</keyword>
<dbReference type="InterPro" id="IPR019307">
    <property type="entry name" value="RNA-bd_AU-1/RNase_E/G"/>
</dbReference>
<dbReference type="SMART" id="SM00316">
    <property type="entry name" value="S1"/>
    <property type="match status" value="1"/>
</dbReference>
<evidence type="ECO:0000256" key="15">
    <source>
        <dbReference type="HAMAP-Rule" id="MF_00970"/>
    </source>
</evidence>
<dbReference type="InterPro" id="IPR004659">
    <property type="entry name" value="RNase_E/G"/>
</dbReference>
<feature type="compositionally biased region" description="Basic residues" evidence="16">
    <location>
        <begin position="778"/>
        <end position="795"/>
    </location>
</feature>
<feature type="compositionally biased region" description="Basic and acidic residues" evidence="16">
    <location>
        <begin position="796"/>
        <end position="823"/>
    </location>
</feature>
<feature type="region of interest" description="Disordered" evidence="16">
    <location>
        <begin position="576"/>
        <end position="823"/>
    </location>
</feature>
<dbReference type="InterPro" id="IPR028878">
    <property type="entry name" value="RNase_E"/>
</dbReference>
<dbReference type="GO" id="GO:0019843">
    <property type="term" value="F:rRNA binding"/>
    <property type="evidence" value="ECO:0007669"/>
    <property type="project" value="UniProtKB-KW"/>
</dbReference>
<dbReference type="PANTHER" id="PTHR30001:SF1">
    <property type="entry name" value="RIBONUCLEASE E_G-LIKE PROTEIN, CHLOROPLASTIC"/>
    <property type="match status" value="1"/>
</dbReference>
<keyword evidence="15" id="KW-0862">Zinc</keyword>
<evidence type="ECO:0000256" key="4">
    <source>
        <dbReference type="ARBA" id="ARBA00022519"/>
    </source>
</evidence>
<keyword evidence="15" id="KW-0820">tRNA-binding</keyword>
<keyword evidence="14 15" id="KW-0472">Membrane</keyword>
<comment type="cofactor">
    <cofactor evidence="15">
        <name>Zn(2+)</name>
        <dbReference type="ChEBI" id="CHEBI:29105"/>
    </cofactor>
    <text evidence="15">Binds 2 Zn(2+) ions per homotetramer.</text>
</comment>
<evidence type="ECO:0000256" key="1">
    <source>
        <dbReference type="ARBA" id="ARBA00005663"/>
    </source>
</evidence>
<dbReference type="GO" id="GO:0005737">
    <property type="term" value="C:cytoplasm"/>
    <property type="evidence" value="ECO:0007669"/>
    <property type="project" value="UniProtKB-SubCell"/>
</dbReference>
<evidence type="ECO:0000256" key="16">
    <source>
        <dbReference type="SAM" id="MobiDB-lite"/>
    </source>
</evidence>
<keyword evidence="8 15" id="KW-0479">Metal-binding</keyword>
<feature type="region of interest" description="Required for zinc-mediated homotetramerization and catalytic activity" evidence="15">
    <location>
        <begin position="405"/>
        <end position="408"/>
    </location>
</feature>
<keyword evidence="2 15" id="KW-1003">Cell membrane</keyword>
<dbReference type="SUPFAM" id="SSF50249">
    <property type="entry name" value="Nucleic acid-binding proteins"/>
    <property type="match status" value="1"/>
</dbReference>
<evidence type="ECO:0000259" key="17">
    <source>
        <dbReference type="PROSITE" id="PS50126"/>
    </source>
</evidence>
<keyword evidence="3 15" id="KW-0963">Cytoplasm</keyword>
<dbReference type="Proteomes" id="UP000324194">
    <property type="component" value="Chromosome 1"/>
</dbReference>
<dbReference type="PROSITE" id="PS50126">
    <property type="entry name" value="S1"/>
    <property type="match status" value="1"/>
</dbReference>
<evidence type="ECO:0000256" key="10">
    <source>
        <dbReference type="ARBA" id="ARBA00022759"/>
    </source>
</evidence>
<dbReference type="GO" id="GO:0006402">
    <property type="term" value="P:mRNA catabolic process"/>
    <property type="evidence" value="ECO:0007669"/>
    <property type="project" value="UniProtKB-UniRule"/>
</dbReference>
<dbReference type="InterPro" id="IPR048583">
    <property type="entry name" value="RNase_E_G_thioredoxin-like"/>
</dbReference>
<keyword evidence="11 15" id="KW-0378">Hydrolase</keyword>
<feature type="compositionally biased region" description="Basic and acidic residues" evidence="16">
    <location>
        <begin position="631"/>
        <end position="695"/>
    </location>
</feature>
<evidence type="ECO:0000313" key="18">
    <source>
        <dbReference type="EMBL" id="VVC76139.1"/>
    </source>
</evidence>
<evidence type="ECO:0000256" key="14">
    <source>
        <dbReference type="ARBA" id="ARBA00023136"/>
    </source>
</evidence>
<keyword evidence="13 15" id="KW-0694">RNA-binding</keyword>
<comment type="catalytic activity">
    <reaction evidence="15">
        <text>Endonucleolytic cleavage of single-stranded RNA in A- and U-rich regions.</text>
        <dbReference type="EC" id="3.1.26.12"/>
    </reaction>
</comment>
<dbReference type="Gene3D" id="2.40.50.140">
    <property type="entry name" value="Nucleic acid-binding proteins"/>
    <property type="match status" value="1"/>
</dbReference>
<feature type="binding site" evidence="15">
    <location>
        <position position="405"/>
    </location>
    <ligand>
        <name>Zn(2+)</name>
        <dbReference type="ChEBI" id="CHEBI:29105"/>
        <note>ligand shared between dimeric partners</note>
    </ligand>
</feature>
<dbReference type="GO" id="GO:0006364">
    <property type="term" value="P:rRNA processing"/>
    <property type="evidence" value="ECO:0007669"/>
    <property type="project" value="UniProtKB-UniRule"/>
</dbReference>
<dbReference type="GO" id="GO:0008995">
    <property type="term" value="F:ribonuclease E activity"/>
    <property type="evidence" value="ECO:0007669"/>
    <property type="project" value="UniProtKB-EC"/>
</dbReference>
<keyword evidence="19" id="KW-1185">Reference proteome</keyword>
<dbReference type="HAMAP" id="MF_00970">
    <property type="entry name" value="RNase_E"/>
    <property type="match status" value="1"/>
</dbReference>
<evidence type="ECO:0000256" key="11">
    <source>
        <dbReference type="ARBA" id="ARBA00022801"/>
    </source>
</evidence>
<feature type="domain" description="S1 motif" evidence="17">
    <location>
        <begin position="40"/>
        <end position="121"/>
    </location>
</feature>
<organism evidence="18 19">
    <name type="scientific">Aquicella siphonis</name>
    <dbReference type="NCBI Taxonomy" id="254247"/>
    <lineage>
        <taxon>Bacteria</taxon>
        <taxon>Pseudomonadati</taxon>
        <taxon>Pseudomonadota</taxon>
        <taxon>Gammaproteobacteria</taxon>
        <taxon>Legionellales</taxon>
        <taxon>Coxiellaceae</taxon>
        <taxon>Aquicella</taxon>
    </lineage>
</organism>
<reference evidence="18 19" key="1">
    <citation type="submission" date="2019-08" db="EMBL/GenBank/DDBJ databases">
        <authorList>
            <person name="Guy L."/>
        </authorList>
    </citation>
    <scope>NUCLEOTIDE SEQUENCE [LARGE SCALE GENOMIC DNA]</scope>
    <source>
        <strain evidence="18 19">SGT-108</strain>
    </source>
</reference>
<evidence type="ECO:0000256" key="6">
    <source>
        <dbReference type="ARBA" id="ARBA00022694"/>
    </source>
</evidence>
<keyword evidence="12 15" id="KW-0460">Magnesium</keyword>
<dbReference type="Pfam" id="PF20833">
    <property type="entry name" value="RNase_E_G_Thio"/>
    <property type="match status" value="1"/>
</dbReference>
<feature type="compositionally biased region" description="Basic residues" evidence="16">
    <location>
        <begin position="595"/>
        <end position="624"/>
    </location>
</feature>
<dbReference type="AlphaFoldDB" id="A0A5E4PGP1"/>
<comment type="similarity">
    <text evidence="15">Belongs to the RNase E/G family. RNase E subfamily.</text>
</comment>
<keyword evidence="10 15" id="KW-0255">Endonuclease</keyword>
<dbReference type="GO" id="GO:0008033">
    <property type="term" value="P:tRNA processing"/>
    <property type="evidence" value="ECO:0007669"/>
    <property type="project" value="UniProtKB-UniRule"/>
</dbReference>
<feature type="binding site" evidence="15">
    <location>
        <position position="408"/>
    </location>
    <ligand>
        <name>Zn(2+)</name>
        <dbReference type="ChEBI" id="CHEBI:29105"/>
        <note>ligand shared between dimeric partners</note>
    </ligand>
</feature>
<evidence type="ECO:0000256" key="9">
    <source>
        <dbReference type="ARBA" id="ARBA00022730"/>
    </source>
</evidence>
<keyword evidence="7 15" id="KW-0540">Nuclease</keyword>
<dbReference type="CDD" id="cd04453">
    <property type="entry name" value="S1_RNase_E"/>
    <property type="match status" value="1"/>
</dbReference>
<dbReference type="KEGG" id="asip:AQUSIP_14440"/>
<sequence length="823" mass="93415">MNRMLINATHKDEELRIALATGQFLYDLIIESTFREQKQSNIYKGKVTRIEPSLEAAFVDYGEERHGFLPLKEIARSCFRKEYNDSGRRPTITEVLEEGQELIVQVEKEERGNKGAALTTFITLPGCYLVLMPNNPRAGGVSRRIEGDERDELHSVLNTLQVPDGMGLIIRTAGGGRSPEELQWDLEILLRLWGVIQKAADERQASFLIYQEGNAVIRALRDYLRKDIDEILIDHQDVYEDVVNHLKLIRPDFVSRVKLYKDPTPLFTRFQIESQIESAFQRDVRLPSGGSIIIDHTEALVSIDINSAKSTKGGDIEETALMTNLEAANEIARQLRLRDIGGLIVIDFIDMTPIRNQREVEDRLRKALDMDRARVQIGRISRFGLLEMSRQRLRPSLGEASRVTCPRCQGQGTIRGIESLGLSIIRIIEEEALKENTAQVRAILPTEIAAYLLNEKRQAIIDIEKRQSVAIIVVPSAHLLTPQYEVERIRISDITEKDEKLASYKLAIKPEISSQTVMPPVPKAHQEPAIKSMPMEEMPAPAAAPVIPSQSTGGNGEPGLLKKLLNYFFEKKELPAAASSGEQGGDSDQGEGLKRHGRLRGQPSRHKGGPRHRHRGGRRDRGRHGGSGSHRTFESREPRESRERDSREPREPRERDNREPRESRERDNREPRESRVRDNRDFRQKESRQQRDQETRNISSSSESHQPSSMPQHHAAAATPVSQPQPAETIIKPVEIQTSASNVYSPSTQVANQPIQSPQQQTGESQTASGEKTERAERKPRHRFHHRYRHSKQHAHKQEPGEQNRHTLEGEDIYSVKKKDEEA</sequence>
<feature type="compositionally biased region" description="Polar residues" evidence="16">
    <location>
        <begin position="736"/>
        <end position="770"/>
    </location>
</feature>